<dbReference type="Pfam" id="PF00276">
    <property type="entry name" value="Ribosomal_L23"/>
    <property type="match status" value="1"/>
</dbReference>
<evidence type="ECO:0000256" key="3">
    <source>
        <dbReference type="ARBA" id="ARBA00022884"/>
    </source>
</evidence>
<dbReference type="FunFam" id="3.30.70.330:FF:000001">
    <property type="entry name" value="50S ribosomal protein L23"/>
    <property type="match status" value="1"/>
</dbReference>
<dbReference type="GO" id="GO:0019843">
    <property type="term" value="F:rRNA binding"/>
    <property type="evidence" value="ECO:0007669"/>
    <property type="project" value="UniProtKB-UniRule"/>
</dbReference>
<dbReference type="NCBIfam" id="NF004359">
    <property type="entry name" value="PRK05738.1-3"/>
    <property type="match status" value="1"/>
</dbReference>
<comment type="function">
    <text evidence="6">One of the early assembly proteins it binds 23S rRNA. One of the proteins that surrounds the polypeptide exit tunnel on the outside of the ribosome. Forms the main docking site for trigger factor binding to the ribosome.</text>
</comment>
<keyword evidence="3 6" id="KW-0694">RNA-binding</keyword>
<dbReference type="EMBL" id="JACHHT010000005">
    <property type="protein sequence ID" value="MBB6523751.1"/>
    <property type="molecule type" value="Genomic_DNA"/>
</dbReference>
<dbReference type="NCBIfam" id="NF004363">
    <property type="entry name" value="PRK05738.2-4"/>
    <property type="match status" value="1"/>
</dbReference>
<evidence type="ECO:0000256" key="2">
    <source>
        <dbReference type="ARBA" id="ARBA00022730"/>
    </source>
</evidence>
<evidence type="ECO:0000256" key="5">
    <source>
        <dbReference type="ARBA" id="ARBA00023274"/>
    </source>
</evidence>
<dbReference type="GO" id="GO:0003735">
    <property type="term" value="F:structural constituent of ribosome"/>
    <property type="evidence" value="ECO:0007669"/>
    <property type="project" value="InterPro"/>
</dbReference>
<dbReference type="InterPro" id="IPR012677">
    <property type="entry name" value="Nucleotide-bd_a/b_plait_sf"/>
</dbReference>
<dbReference type="InterPro" id="IPR013025">
    <property type="entry name" value="Ribosomal_uL23-like"/>
</dbReference>
<proteinExistence type="inferred from homology"/>
<organism evidence="7 8">
    <name type="scientific">Pseudoteredinibacter isoporae</name>
    <dbReference type="NCBI Taxonomy" id="570281"/>
    <lineage>
        <taxon>Bacteria</taxon>
        <taxon>Pseudomonadati</taxon>
        <taxon>Pseudomonadota</taxon>
        <taxon>Gammaproteobacteria</taxon>
        <taxon>Cellvibrionales</taxon>
        <taxon>Cellvibrionaceae</taxon>
        <taxon>Pseudoteredinibacter</taxon>
    </lineage>
</organism>
<keyword evidence="4 6" id="KW-0689">Ribosomal protein</keyword>
<protein>
    <recommendedName>
        <fullName evidence="6">Large ribosomal subunit protein uL23</fullName>
    </recommendedName>
</protein>
<dbReference type="AlphaFoldDB" id="A0A7X0JYF7"/>
<dbReference type="GO" id="GO:0006412">
    <property type="term" value="P:translation"/>
    <property type="evidence" value="ECO:0007669"/>
    <property type="project" value="UniProtKB-UniRule"/>
</dbReference>
<dbReference type="Proteomes" id="UP000528457">
    <property type="component" value="Unassembled WGS sequence"/>
</dbReference>
<sequence>MNQERIYKVLLGPVISEKAALAGEAANQVVFKVTTDATKAEIKAAVEQLFEVKVEGVRVLNVKGKTKRTRHGMGKRSDWKKAYVRLEQGQDIDFAVAE</sequence>
<accession>A0A7X0JYF7</accession>
<gene>
    <name evidence="6" type="primary">rplW</name>
    <name evidence="7" type="ORF">HNR48_004066</name>
</gene>
<dbReference type="Gene3D" id="3.30.70.330">
    <property type="match status" value="1"/>
</dbReference>
<comment type="subunit">
    <text evidence="6">Part of the 50S ribosomal subunit. Contacts protein L29, and trigger factor when it is bound to the ribosome.</text>
</comment>
<dbReference type="GO" id="GO:1990904">
    <property type="term" value="C:ribonucleoprotein complex"/>
    <property type="evidence" value="ECO:0007669"/>
    <property type="project" value="UniProtKB-KW"/>
</dbReference>
<evidence type="ECO:0000313" key="8">
    <source>
        <dbReference type="Proteomes" id="UP000528457"/>
    </source>
</evidence>
<dbReference type="FunCoup" id="A0A7X0JYF7">
    <property type="interactions" value="586"/>
</dbReference>
<dbReference type="GO" id="GO:0005840">
    <property type="term" value="C:ribosome"/>
    <property type="evidence" value="ECO:0007669"/>
    <property type="project" value="UniProtKB-KW"/>
</dbReference>
<dbReference type="InParanoid" id="A0A7X0JYF7"/>
<reference evidence="7 8" key="1">
    <citation type="submission" date="2020-08" db="EMBL/GenBank/DDBJ databases">
        <title>Genomic Encyclopedia of Type Strains, Phase IV (KMG-IV): sequencing the most valuable type-strain genomes for metagenomic binning, comparative biology and taxonomic classification.</title>
        <authorList>
            <person name="Goeker M."/>
        </authorList>
    </citation>
    <scope>NUCLEOTIDE SEQUENCE [LARGE SCALE GENOMIC DNA]</scope>
    <source>
        <strain evidence="7 8">DSM 22368</strain>
    </source>
</reference>
<comment type="caution">
    <text evidence="7">The sequence shown here is derived from an EMBL/GenBank/DDBJ whole genome shotgun (WGS) entry which is preliminary data.</text>
</comment>
<keyword evidence="2 6" id="KW-0699">rRNA-binding</keyword>
<comment type="similarity">
    <text evidence="1 6">Belongs to the universal ribosomal protein uL23 family.</text>
</comment>
<evidence type="ECO:0000256" key="6">
    <source>
        <dbReference type="HAMAP-Rule" id="MF_01369"/>
    </source>
</evidence>
<dbReference type="NCBIfam" id="NF004366">
    <property type="entry name" value="PRK05738.3-2"/>
    <property type="match status" value="1"/>
</dbReference>
<dbReference type="NCBIfam" id="NF004358">
    <property type="entry name" value="PRK05738.1-1"/>
    <property type="match status" value="1"/>
</dbReference>
<name>A0A7X0JYF7_9GAMM</name>
<dbReference type="RefSeq" id="WP_166843490.1">
    <property type="nucleotide sequence ID" value="NZ_JAAONY010000005.1"/>
</dbReference>
<dbReference type="PANTHER" id="PTHR11620">
    <property type="entry name" value="60S RIBOSOMAL PROTEIN L23A"/>
    <property type="match status" value="1"/>
</dbReference>
<dbReference type="SUPFAM" id="SSF54189">
    <property type="entry name" value="Ribosomal proteins S24e, L23 and L15e"/>
    <property type="match status" value="1"/>
</dbReference>
<evidence type="ECO:0000313" key="7">
    <source>
        <dbReference type="EMBL" id="MBB6523751.1"/>
    </source>
</evidence>
<dbReference type="HAMAP" id="MF_01369_B">
    <property type="entry name" value="Ribosomal_uL23_B"/>
    <property type="match status" value="1"/>
</dbReference>
<keyword evidence="8" id="KW-1185">Reference proteome</keyword>
<evidence type="ECO:0000256" key="4">
    <source>
        <dbReference type="ARBA" id="ARBA00022980"/>
    </source>
</evidence>
<dbReference type="InterPro" id="IPR012678">
    <property type="entry name" value="Ribosomal_uL23/eL15/eS24_sf"/>
</dbReference>
<evidence type="ECO:0000256" key="1">
    <source>
        <dbReference type="ARBA" id="ARBA00006700"/>
    </source>
</evidence>
<keyword evidence="5 6" id="KW-0687">Ribonucleoprotein</keyword>